<keyword evidence="3" id="KW-1185">Reference proteome</keyword>
<proteinExistence type="predicted"/>
<evidence type="ECO:0000313" key="2">
    <source>
        <dbReference type="EMBL" id="MCC9037096.1"/>
    </source>
</evidence>
<evidence type="ECO:0000313" key="4">
    <source>
        <dbReference type="Proteomes" id="UP001107960"/>
    </source>
</evidence>
<reference evidence="2" key="1">
    <citation type="submission" date="2021-11" db="EMBL/GenBank/DDBJ databases">
        <title>Description of novel Chryseobacterium species.</title>
        <authorList>
            <person name="Saticioglu I.B."/>
            <person name="Ay H."/>
            <person name="Altun S."/>
            <person name="Duman M."/>
        </authorList>
    </citation>
    <scope>NUCLEOTIDE SEQUENCE</scope>
    <source>
        <strain evidence="2">C-39</strain>
    </source>
</reference>
<accession>A0A9Q3V0W5</accession>
<reference evidence="1" key="3">
    <citation type="submission" date="2024-05" db="EMBL/GenBank/DDBJ databases">
        <title>Description of novel Chryseobacterium sp. strain C-2.</title>
        <authorList>
            <person name="Saticioglu I.B."/>
        </authorList>
    </citation>
    <scope>NUCLEOTIDE SEQUENCE</scope>
    <source>
        <strain evidence="1">C-2</strain>
    </source>
</reference>
<gene>
    <name evidence="1" type="ORF">IEW27_17610</name>
    <name evidence="2" type="ORF">LNP80_23060</name>
</gene>
<dbReference type="Proteomes" id="UP000603715">
    <property type="component" value="Unassembled WGS sequence"/>
</dbReference>
<sequence>MTNTEITFPVLGLKEGDSNVYVFSDHIGIVSKGGEKFYNKLWIVDSNGNTFFLTNTKLKGKAPLKYSLKYFQTMYELDLTFERNGIISLDELNQKIYNHISAYEKKWISLGTVEMMKEAMDKCTSYKDLIKLFR</sequence>
<dbReference type="Proteomes" id="UP001107960">
    <property type="component" value="Unassembled WGS sequence"/>
</dbReference>
<comment type="caution">
    <text evidence="2">The sequence shown here is derived from an EMBL/GenBank/DDBJ whole genome shotgun (WGS) entry which is preliminary data.</text>
</comment>
<name>A0A9Q3V0W5_9FLAO</name>
<reference evidence="3" key="2">
    <citation type="submission" date="2023-07" db="EMBL/GenBank/DDBJ databases">
        <title>Description of novel Chryseobacterium sp. strain C-2.</title>
        <authorList>
            <person name="Saticioglu I.B."/>
        </authorList>
    </citation>
    <scope>NUCLEOTIDE SEQUENCE [LARGE SCALE GENOMIC DNA]</scope>
    <source>
        <strain evidence="3">C-2</strain>
    </source>
</reference>
<evidence type="ECO:0000313" key="1">
    <source>
        <dbReference type="EMBL" id="MBD3906403.1"/>
    </source>
</evidence>
<protein>
    <submittedName>
        <fullName evidence="2">Uncharacterized protein</fullName>
    </submittedName>
</protein>
<organism evidence="2 4">
    <name type="scientific">Chryseobacterium muglaense</name>
    <dbReference type="NCBI Taxonomy" id="2893752"/>
    <lineage>
        <taxon>Bacteria</taxon>
        <taxon>Pseudomonadati</taxon>
        <taxon>Bacteroidota</taxon>
        <taxon>Flavobacteriia</taxon>
        <taxon>Flavobacteriales</taxon>
        <taxon>Weeksellaceae</taxon>
        <taxon>Chryseobacterium group</taxon>
        <taxon>Chryseobacterium</taxon>
    </lineage>
</organism>
<dbReference type="RefSeq" id="WP_191180818.1">
    <property type="nucleotide sequence ID" value="NZ_JACXXP010000031.1"/>
</dbReference>
<dbReference type="EMBL" id="JAJJML010000004">
    <property type="protein sequence ID" value="MCC9037096.1"/>
    <property type="molecule type" value="Genomic_DNA"/>
</dbReference>
<evidence type="ECO:0000313" key="3">
    <source>
        <dbReference type="Proteomes" id="UP000603715"/>
    </source>
</evidence>
<dbReference type="EMBL" id="JACXXP010000031">
    <property type="protein sequence ID" value="MBD3906403.1"/>
    <property type="molecule type" value="Genomic_DNA"/>
</dbReference>
<dbReference type="AlphaFoldDB" id="A0A9Q3V0W5"/>